<proteinExistence type="predicted"/>
<dbReference type="InterPro" id="IPR025240">
    <property type="entry name" value="DUF4189"/>
</dbReference>
<keyword evidence="4" id="KW-1185">Reference proteome</keyword>
<dbReference type="Proteomes" id="UP001519325">
    <property type="component" value="Unassembled WGS sequence"/>
</dbReference>
<evidence type="ECO:0000259" key="2">
    <source>
        <dbReference type="Pfam" id="PF13827"/>
    </source>
</evidence>
<feature type="chain" id="PRO_5046031879" description="DUF4189 domain-containing protein" evidence="1">
    <location>
        <begin position="30"/>
        <end position="142"/>
    </location>
</feature>
<accession>A0ABS4Q9D9</accession>
<feature type="signal peptide" evidence="1">
    <location>
        <begin position="1"/>
        <end position="29"/>
    </location>
</feature>
<dbReference type="RefSeq" id="WP_209885479.1">
    <property type="nucleotide sequence ID" value="NZ_JAGGMR010000001.1"/>
</dbReference>
<evidence type="ECO:0000256" key="1">
    <source>
        <dbReference type="SAM" id="SignalP"/>
    </source>
</evidence>
<dbReference type="InterPro" id="IPR006311">
    <property type="entry name" value="TAT_signal"/>
</dbReference>
<reference evidence="3 4" key="1">
    <citation type="submission" date="2021-03" db="EMBL/GenBank/DDBJ databases">
        <title>Sequencing the genomes of 1000 actinobacteria strains.</title>
        <authorList>
            <person name="Klenk H.-P."/>
        </authorList>
    </citation>
    <scope>NUCLEOTIDE SEQUENCE [LARGE SCALE GENOMIC DNA]</scope>
    <source>
        <strain evidence="3 4">DSM 45516</strain>
    </source>
</reference>
<name>A0ABS4Q9D9_9NOCA</name>
<keyword evidence="1" id="KW-0732">Signal</keyword>
<sequence length="142" mass="14422">MSLSRKAALALVTAATAAFATAGAGVAQAEPGPDGSLYGSLALNENNGDSAWAVNYPDWATSDANALEECGGADCIVVARFRDGCAAIAVNSDNEWTEGYGPTLRIAEQDAIRNLGPLAPPFPDLGSAAPKTAEILISHCTG</sequence>
<protein>
    <recommendedName>
        <fullName evidence="2">DUF4189 domain-containing protein</fullName>
    </recommendedName>
</protein>
<organism evidence="3 4">
    <name type="scientific">Nocardia goodfellowii</name>
    <dbReference type="NCBI Taxonomy" id="882446"/>
    <lineage>
        <taxon>Bacteria</taxon>
        <taxon>Bacillati</taxon>
        <taxon>Actinomycetota</taxon>
        <taxon>Actinomycetes</taxon>
        <taxon>Mycobacteriales</taxon>
        <taxon>Nocardiaceae</taxon>
        <taxon>Nocardia</taxon>
    </lineage>
</organism>
<evidence type="ECO:0000313" key="3">
    <source>
        <dbReference type="EMBL" id="MBP2188312.1"/>
    </source>
</evidence>
<dbReference type="Pfam" id="PF13827">
    <property type="entry name" value="DUF4189"/>
    <property type="match status" value="1"/>
</dbReference>
<feature type="domain" description="DUF4189" evidence="2">
    <location>
        <begin position="38"/>
        <end position="115"/>
    </location>
</feature>
<evidence type="ECO:0000313" key="4">
    <source>
        <dbReference type="Proteomes" id="UP001519325"/>
    </source>
</evidence>
<gene>
    <name evidence="3" type="ORF">BJ987_001213</name>
</gene>
<dbReference type="PROSITE" id="PS51318">
    <property type="entry name" value="TAT"/>
    <property type="match status" value="1"/>
</dbReference>
<comment type="caution">
    <text evidence="3">The sequence shown here is derived from an EMBL/GenBank/DDBJ whole genome shotgun (WGS) entry which is preliminary data.</text>
</comment>
<dbReference type="EMBL" id="JAGGMR010000001">
    <property type="protein sequence ID" value="MBP2188312.1"/>
    <property type="molecule type" value="Genomic_DNA"/>
</dbReference>